<gene>
    <name evidence="1" type="ORF">ABS362_16815</name>
</gene>
<organism evidence="1 2">
    <name type="scientific">Pontibacter populi</name>
    <dbReference type="NCBI Taxonomy" id="890055"/>
    <lineage>
        <taxon>Bacteria</taxon>
        <taxon>Pseudomonadati</taxon>
        <taxon>Bacteroidota</taxon>
        <taxon>Cytophagia</taxon>
        <taxon>Cytophagales</taxon>
        <taxon>Hymenobacteraceae</taxon>
        <taxon>Pontibacter</taxon>
    </lineage>
</organism>
<name>A0ABV1RXS7_9BACT</name>
<evidence type="ECO:0000313" key="2">
    <source>
        <dbReference type="Proteomes" id="UP001476807"/>
    </source>
</evidence>
<dbReference type="EMBL" id="JBEOKT010000019">
    <property type="protein sequence ID" value="MER2999215.1"/>
    <property type="molecule type" value="Genomic_DNA"/>
</dbReference>
<dbReference type="Proteomes" id="UP001476807">
    <property type="component" value="Unassembled WGS sequence"/>
</dbReference>
<evidence type="ECO:0000313" key="1">
    <source>
        <dbReference type="EMBL" id="MER2999215.1"/>
    </source>
</evidence>
<sequence length="75" mass="8499">MPELTKFLTTLTKADLLILTCSADRTYCRFFNGGMYLDRMYVTNPALLAELHPLMGEGDEINIEGIAKLKQLFLN</sequence>
<dbReference type="RefSeq" id="WP_350413878.1">
    <property type="nucleotide sequence ID" value="NZ_JBEOKT010000019.1"/>
</dbReference>
<keyword evidence="2" id="KW-1185">Reference proteome</keyword>
<reference evidence="1 2" key="1">
    <citation type="submission" date="2024-06" db="EMBL/GenBank/DDBJ databases">
        <title>Pontibacter populi HYL7-15.</title>
        <authorList>
            <person name="Kim M.K."/>
        </authorList>
    </citation>
    <scope>NUCLEOTIDE SEQUENCE [LARGE SCALE GENOMIC DNA]</scope>
    <source>
        <strain evidence="1 2">HYL7-15</strain>
    </source>
</reference>
<proteinExistence type="predicted"/>
<accession>A0ABV1RXS7</accession>
<comment type="caution">
    <text evidence="1">The sequence shown here is derived from an EMBL/GenBank/DDBJ whole genome shotgun (WGS) entry which is preliminary data.</text>
</comment>
<protein>
    <submittedName>
        <fullName evidence="1">Uncharacterized protein</fullName>
    </submittedName>
</protein>